<proteinExistence type="predicted"/>
<dbReference type="EMBL" id="BTCL01000013">
    <property type="protein sequence ID" value="GMK46549.1"/>
    <property type="molecule type" value="Genomic_DNA"/>
</dbReference>
<dbReference type="InterPro" id="IPR052163">
    <property type="entry name" value="DGC-Regulatory_Protein"/>
</dbReference>
<dbReference type="SMART" id="SM00267">
    <property type="entry name" value="GGDEF"/>
    <property type="match status" value="1"/>
</dbReference>
<dbReference type="PROSITE" id="PS50887">
    <property type="entry name" value="GGDEF"/>
    <property type="match status" value="1"/>
</dbReference>
<dbReference type="CDD" id="cd01949">
    <property type="entry name" value="GGDEF"/>
    <property type="match status" value="1"/>
</dbReference>
<keyword evidence="3" id="KW-1185">Reference proteome</keyword>
<dbReference type="InterPro" id="IPR043128">
    <property type="entry name" value="Rev_trsase/Diguanyl_cyclase"/>
</dbReference>
<evidence type="ECO:0000313" key="2">
    <source>
        <dbReference type="EMBL" id="GMK46549.1"/>
    </source>
</evidence>
<dbReference type="SUPFAM" id="SSF55073">
    <property type="entry name" value="Nucleotide cyclase"/>
    <property type="match status" value="1"/>
</dbReference>
<comment type="caution">
    <text evidence="2">The sequence shown here is derived from an EMBL/GenBank/DDBJ whole genome shotgun (WGS) entry which is preliminary data.</text>
</comment>
<name>A0ABQ6NPS6_9BACL</name>
<gene>
    <name evidence="2" type="ORF">PghCCS26_36780</name>
</gene>
<dbReference type="InterPro" id="IPR000160">
    <property type="entry name" value="GGDEF_dom"/>
</dbReference>
<protein>
    <recommendedName>
        <fullName evidence="1">GGDEF domain-containing protein</fullName>
    </recommendedName>
</protein>
<evidence type="ECO:0000259" key="1">
    <source>
        <dbReference type="PROSITE" id="PS50887"/>
    </source>
</evidence>
<dbReference type="RefSeq" id="WP_164775403.1">
    <property type="nucleotide sequence ID" value="NZ_BTCL01000013.1"/>
</dbReference>
<dbReference type="SUPFAM" id="SSF55781">
    <property type="entry name" value="GAF domain-like"/>
    <property type="match status" value="1"/>
</dbReference>
<evidence type="ECO:0000313" key="3">
    <source>
        <dbReference type="Proteomes" id="UP001285921"/>
    </source>
</evidence>
<dbReference type="PANTHER" id="PTHR46663:SF2">
    <property type="entry name" value="GGDEF DOMAIN-CONTAINING PROTEIN"/>
    <property type="match status" value="1"/>
</dbReference>
<sequence>MPSKIRSFDDAAGHVLQLLTSFLHVDTLFIAVQEGSSHRIVGAYNRSDILVQTGMTFQSDISVIIGQRSHYIVPISTSDCVVHGALYLVDRDPLSPSEEEQSVLNAMAALLGYTIDLEYATVTDSLTGLYNRRFLDELFQRNIEAPLGVLFIDLNDFKQINDQFGHEFGDLLLIEIAKRLKQQIRHSDRIVRYGGDEFIICFQNLSEDNGVRTVHDKINAAFLDPFLVQGKPISLSASIGISSNQDRYTSLKQLITDADQAMYRMKQLRKKP</sequence>
<dbReference type="Gene3D" id="3.30.70.270">
    <property type="match status" value="1"/>
</dbReference>
<dbReference type="NCBIfam" id="TIGR00254">
    <property type="entry name" value="GGDEF"/>
    <property type="match status" value="1"/>
</dbReference>
<dbReference type="InterPro" id="IPR029787">
    <property type="entry name" value="Nucleotide_cyclase"/>
</dbReference>
<dbReference type="Pfam" id="PF00990">
    <property type="entry name" value="GGDEF"/>
    <property type="match status" value="1"/>
</dbReference>
<dbReference type="Proteomes" id="UP001285921">
    <property type="component" value="Unassembled WGS sequence"/>
</dbReference>
<reference evidence="2 3" key="1">
    <citation type="submission" date="2023-05" db="EMBL/GenBank/DDBJ databases">
        <title>Draft genome of Paenibacillus sp. CCS26.</title>
        <authorList>
            <person name="Akita H."/>
            <person name="Shinto Y."/>
            <person name="Kimura Z."/>
        </authorList>
    </citation>
    <scope>NUCLEOTIDE SEQUENCE [LARGE SCALE GENOMIC DNA]</scope>
    <source>
        <strain evidence="2 3">CCS26</strain>
    </source>
</reference>
<feature type="domain" description="GGDEF" evidence="1">
    <location>
        <begin position="145"/>
        <end position="272"/>
    </location>
</feature>
<accession>A0ABQ6NPS6</accession>
<dbReference type="PANTHER" id="PTHR46663">
    <property type="entry name" value="DIGUANYLATE CYCLASE DGCT-RELATED"/>
    <property type="match status" value="1"/>
</dbReference>
<organism evidence="2 3">
    <name type="scientific">Paenibacillus glycanilyticus</name>
    <dbReference type="NCBI Taxonomy" id="126569"/>
    <lineage>
        <taxon>Bacteria</taxon>
        <taxon>Bacillati</taxon>
        <taxon>Bacillota</taxon>
        <taxon>Bacilli</taxon>
        <taxon>Bacillales</taxon>
        <taxon>Paenibacillaceae</taxon>
        <taxon>Paenibacillus</taxon>
    </lineage>
</organism>